<dbReference type="Proteomes" id="UP000007752">
    <property type="component" value="Chromosome 6"/>
</dbReference>
<feature type="compositionally biased region" description="Low complexity" evidence="1">
    <location>
        <begin position="879"/>
        <end position="898"/>
    </location>
</feature>
<dbReference type="PROSITE" id="PS51321">
    <property type="entry name" value="TFIIS_CENTRAL"/>
    <property type="match status" value="1"/>
</dbReference>
<dbReference type="InterPro" id="IPR012921">
    <property type="entry name" value="SPOC_C"/>
</dbReference>
<evidence type="ECO:0000313" key="3">
    <source>
        <dbReference type="EMBL" id="EAZ37533.1"/>
    </source>
</evidence>
<feature type="region of interest" description="Disordered" evidence="1">
    <location>
        <begin position="879"/>
        <end position="938"/>
    </location>
</feature>
<dbReference type="PANTHER" id="PTHR11477:SF44">
    <property type="entry name" value="TFIIS CENTRAL DOMAIN-CONTAINING PROTEIN"/>
    <property type="match status" value="1"/>
</dbReference>
<feature type="compositionally biased region" description="Polar residues" evidence="1">
    <location>
        <begin position="169"/>
        <end position="190"/>
    </location>
</feature>
<dbReference type="Gene3D" id="1.10.472.30">
    <property type="entry name" value="Transcription elongation factor S-II, central domain"/>
    <property type="match status" value="1"/>
</dbReference>
<dbReference type="SUPFAM" id="SSF46942">
    <property type="entry name" value="Elongation factor TFIIS domain 2"/>
    <property type="match status" value="1"/>
</dbReference>
<feature type="compositionally biased region" description="Basic and acidic residues" evidence="1">
    <location>
        <begin position="585"/>
        <end position="595"/>
    </location>
</feature>
<sequence length="1136" mass="124054">MEIPKQGQPPRVAGTPPTLPGAITHTTQVGYPAVFYNGNWGAQVPASSYLIVPMSEPPAQVGVPRPNALGLSGSGARPLSRVSLRPPQQVLSVQTALPGMAAMMPSPSMIAGKKMAASPKVQMLKSVPFRSAGSKRPAQELLPKAQPQLFESVRSKFRETLAAALNMDSDQQCAPQSVETVSHVGSASENKQADGAGIDSVTETSALKSGQHNMLSSNSASNMSIKVSDDMQQQSIHVPLENKVLDNNSCTLDELLQGHGLCWSSDVVGASETISQSDPDRVRKSDIDEGVDVSLIEHESKRIKTDDGAAEEKKSVTQKAQILAFEIEGELFTLLGGVNKKYKEKGRSLLFNLKDKSNPVLRGRVLSGDITPKRLCSMTTEELASKELSDWRLAKAEELAKMVVLPSKEVDVRRLVRKTHKGEFQVEVEETDGISVEVGIGGDLLSHVPSRPTEGQTKTDDKSVHTEEKESDNSEQDGVIVTGGNNMPSNLEHTENEKTDLMQELMVDDLKDTENLPPIMSLDEFMETLDSEPPFEDDSTQTVKDDPNSIEKTDISLKSEDSSKNVDSASASDSQLDPQTLSPQDKFESKLQSPKKDAGSILFPVEQIKEDLLVKSSPEKANAENIDTGSQSIPESITDCKSAPDALLTHDSVWEGTIQLSLSSLTNVVAIFKSGEKTSTNEWRHFLDIKGRVRLSAFQEFLEQLPKSRSRAIMVTELRWKEGSLESGRQHLLRTIDSYIADERVGLVKPADGVELYLCPSQGKAAQILAEHLPKEQSSSLTVTGTSAIGVVVWRRPHVSPRIPARNDGSRNQSISRKQHAVIASAVPLSSKPTNERQHHGQDVVTDDVPPGFGPGVVREDDDLPEYDFVTVPNAAANVVPSRQAHRSQQQHSQAASRRPVDHVREMVRKYGSRSAAAAQPWEDDDDDDIPEWDPNQSNLNLQQTRHAIPQPPLPPPGPVHQQMHAYHQQHQQQQQHYQSIQQYHATQESQNTLSQAYYVQSHSQQHSVPVQQLTHLQPGWQTTAQWLAAGAAHSGLPANNVVQQYCTSATPDGSGQGYATGNQGLHALEPTVATLPLCESASIRCFWPPILPLCLPCSSCNYISCELHHPDKNTSVTTSRLGSCWLYANGVAVDM</sequence>
<dbReference type="AlphaFoldDB" id="A3BD94"/>
<feature type="compositionally biased region" description="Basic and acidic residues" evidence="1">
    <location>
        <begin position="457"/>
        <end position="472"/>
    </location>
</feature>
<gene>
    <name evidence="3" type="ORF">OsJ_21863</name>
</gene>
<dbReference type="InterPro" id="IPR003618">
    <property type="entry name" value="TFIIS_cen_dom"/>
</dbReference>
<feature type="region of interest" description="Disordered" evidence="1">
    <location>
        <begin position="169"/>
        <end position="197"/>
    </location>
</feature>
<dbReference type="CDD" id="cd21538">
    <property type="entry name" value="SPOC_TFIIS"/>
    <property type="match status" value="1"/>
</dbReference>
<dbReference type="PANTHER" id="PTHR11477">
    <property type="entry name" value="TRANSCRIPTION FACTOR S-II ZINC FINGER DOMAIN-CONTAINING PROTEIN"/>
    <property type="match status" value="1"/>
</dbReference>
<feature type="compositionally biased region" description="Basic and acidic residues" evidence="1">
    <location>
        <begin position="899"/>
        <end position="909"/>
    </location>
</feature>
<feature type="compositionally biased region" description="Basic and acidic residues" evidence="1">
    <location>
        <begin position="543"/>
        <end position="564"/>
    </location>
</feature>
<feature type="region of interest" description="Disordered" evidence="1">
    <location>
        <begin position="443"/>
        <end position="492"/>
    </location>
</feature>
<organism evidence="3">
    <name type="scientific">Oryza sativa subsp. japonica</name>
    <name type="common">Rice</name>
    <dbReference type="NCBI Taxonomy" id="39947"/>
    <lineage>
        <taxon>Eukaryota</taxon>
        <taxon>Viridiplantae</taxon>
        <taxon>Streptophyta</taxon>
        <taxon>Embryophyta</taxon>
        <taxon>Tracheophyta</taxon>
        <taxon>Spermatophyta</taxon>
        <taxon>Magnoliopsida</taxon>
        <taxon>Liliopsida</taxon>
        <taxon>Poales</taxon>
        <taxon>Poaceae</taxon>
        <taxon>BOP clade</taxon>
        <taxon>Oryzoideae</taxon>
        <taxon>Oryzeae</taxon>
        <taxon>Oryzinae</taxon>
        <taxon>Oryza</taxon>
        <taxon>Oryza sativa</taxon>
    </lineage>
</organism>
<reference evidence="3" key="2">
    <citation type="submission" date="2008-12" db="EMBL/GenBank/DDBJ databases">
        <title>Improved gene annotation of the rice (Oryza sativa) genomes.</title>
        <authorList>
            <person name="Wang J."/>
            <person name="Li R."/>
            <person name="Fan W."/>
            <person name="Huang Q."/>
            <person name="Zhang J."/>
            <person name="Zhou Y."/>
            <person name="Hu Y."/>
            <person name="Zi S."/>
            <person name="Li J."/>
            <person name="Ni P."/>
            <person name="Zheng H."/>
            <person name="Zhang Y."/>
            <person name="Zhao M."/>
            <person name="Hao Q."/>
            <person name="McDermott J."/>
            <person name="Samudrala R."/>
            <person name="Kristiansen K."/>
            <person name="Wong G.K.-S."/>
        </authorList>
    </citation>
    <scope>NUCLEOTIDE SEQUENCE</scope>
</reference>
<feature type="region of interest" description="Disordered" evidence="1">
    <location>
        <begin position="828"/>
        <end position="852"/>
    </location>
</feature>
<dbReference type="EMBL" id="CM000143">
    <property type="protein sequence ID" value="EAZ37533.1"/>
    <property type="molecule type" value="Genomic_DNA"/>
</dbReference>
<accession>A3BD94</accession>
<dbReference type="GO" id="GO:0006351">
    <property type="term" value="P:DNA-templated transcription"/>
    <property type="evidence" value="ECO:0007669"/>
    <property type="project" value="InterPro"/>
</dbReference>
<dbReference type="HOGENOM" id="CLU_746769_0_0_1"/>
<feature type="compositionally biased region" description="Polar residues" evidence="1">
    <location>
        <begin position="565"/>
        <end position="583"/>
    </location>
</feature>
<evidence type="ECO:0000259" key="2">
    <source>
        <dbReference type="PROSITE" id="PS51321"/>
    </source>
</evidence>
<feature type="region of interest" description="Disordered" evidence="1">
    <location>
        <begin position="1"/>
        <end position="20"/>
    </location>
</feature>
<dbReference type="Pfam" id="PF07500">
    <property type="entry name" value="TFIIS_M"/>
    <property type="match status" value="1"/>
</dbReference>
<proteinExistence type="predicted"/>
<dbReference type="Pfam" id="PF07744">
    <property type="entry name" value="SPOC"/>
    <property type="match status" value="1"/>
</dbReference>
<dbReference type="SMART" id="SM00510">
    <property type="entry name" value="TFS2M"/>
    <property type="match status" value="1"/>
</dbReference>
<feature type="domain" description="TFIIS central" evidence="2">
    <location>
        <begin position="282"/>
        <end position="411"/>
    </location>
</feature>
<feature type="compositionally biased region" description="Acidic residues" evidence="1">
    <location>
        <begin position="922"/>
        <end position="932"/>
    </location>
</feature>
<feature type="compositionally biased region" description="Acidic residues" evidence="1">
    <location>
        <begin position="530"/>
        <end position="539"/>
    </location>
</feature>
<name>A3BD94_ORYSJ</name>
<feature type="region of interest" description="Disordered" evidence="1">
    <location>
        <begin position="530"/>
        <end position="595"/>
    </location>
</feature>
<dbReference type="InterPro" id="IPR036575">
    <property type="entry name" value="TFIIS_cen_dom_sf"/>
</dbReference>
<protein>
    <recommendedName>
        <fullName evidence="2">TFIIS central domain-containing protein</fullName>
    </recommendedName>
</protein>
<reference evidence="3" key="1">
    <citation type="journal article" date="2005" name="PLoS Biol.">
        <title>The genomes of Oryza sativa: a history of duplications.</title>
        <authorList>
            <person name="Yu J."/>
            <person name="Wang J."/>
            <person name="Lin W."/>
            <person name="Li S."/>
            <person name="Li H."/>
            <person name="Zhou J."/>
            <person name="Ni P."/>
            <person name="Dong W."/>
            <person name="Hu S."/>
            <person name="Zeng C."/>
            <person name="Zhang J."/>
            <person name="Zhang Y."/>
            <person name="Li R."/>
            <person name="Xu Z."/>
            <person name="Li S."/>
            <person name="Li X."/>
            <person name="Zheng H."/>
            <person name="Cong L."/>
            <person name="Lin L."/>
            <person name="Yin J."/>
            <person name="Geng J."/>
            <person name="Li G."/>
            <person name="Shi J."/>
            <person name="Liu J."/>
            <person name="Lv H."/>
            <person name="Li J."/>
            <person name="Wang J."/>
            <person name="Deng Y."/>
            <person name="Ran L."/>
            <person name="Shi X."/>
            <person name="Wang X."/>
            <person name="Wu Q."/>
            <person name="Li C."/>
            <person name="Ren X."/>
            <person name="Wang J."/>
            <person name="Wang X."/>
            <person name="Li D."/>
            <person name="Liu D."/>
            <person name="Zhang X."/>
            <person name="Ji Z."/>
            <person name="Zhao W."/>
            <person name="Sun Y."/>
            <person name="Zhang Z."/>
            <person name="Bao J."/>
            <person name="Han Y."/>
            <person name="Dong L."/>
            <person name="Ji J."/>
            <person name="Chen P."/>
            <person name="Wu S."/>
            <person name="Liu J."/>
            <person name="Xiao Y."/>
            <person name="Bu D."/>
            <person name="Tan J."/>
            <person name="Yang L."/>
            <person name="Ye C."/>
            <person name="Zhang J."/>
            <person name="Xu J."/>
            <person name="Zhou Y."/>
            <person name="Yu Y."/>
            <person name="Zhang B."/>
            <person name="Zhuang S."/>
            <person name="Wei H."/>
            <person name="Liu B."/>
            <person name="Lei M."/>
            <person name="Yu H."/>
            <person name="Li Y."/>
            <person name="Xu H."/>
            <person name="Wei S."/>
            <person name="He X."/>
            <person name="Fang L."/>
            <person name="Zhang Z."/>
            <person name="Zhang Y."/>
            <person name="Huang X."/>
            <person name="Su Z."/>
            <person name="Tong W."/>
            <person name="Li J."/>
            <person name="Tong Z."/>
            <person name="Li S."/>
            <person name="Ye J."/>
            <person name="Wang L."/>
            <person name="Fang L."/>
            <person name="Lei T."/>
            <person name="Chen C."/>
            <person name="Chen H."/>
            <person name="Xu Z."/>
            <person name="Li H."/>
            <person name="Huang H."/>
            <person name="Zhang F."/>
            <person name="Xu H."/>
            <person name="Li N."/>
            <person name="Zhao C."/>
            <person name="Li S."/>
            <person name="Dong L."/>
            <person name="Huang Y."/>
            <person name="Li L."/>
            <person name="Xi Y."/>
            <person name="Qi Q."/>
            <person name="Li W."/>
            <person name="Zhang B."/>
            <person name="Hu W."/>
            <person name="Zhang Y."/>
            <person name="Tian X."/>
            <person name="Jiao Y."/>
            <person name="Liang X."/>
            <person name="Jin J."/>
            <person name="Gao L."/>
            <person name="Zheng W."/>
            <person name="Hao B."/>
            <person name="Liu S."/>
            <person name="Wang W."/>
            <person name="Yuan L."/>
            <person name="Cao M."/>
            <person name="McDermott J."/>
            <person name="Samudrala R."/>
            <person name="Wang J."/>
            <person name="Wong G.K."/>
            <person name="Yang H."/>
        </authorList>
    </citation>
    <scope>NUCLEOTIDE SEQUENCE [LARGE SCALE GENOMIC DNA]</scope>
</reference>
<evidence type="ECO:0000256" key="1">
    <source>
        <dbReference type="SAM" id="MobiDB-lite"/>
    </source>
</evidence>